<evidence type="ECO:0000313" key="2">
    <source>
        <dbReference type="Proteomes" id="UP001159363"/>
    </source>
</evidence>
<keyword evidence="2" id="KW-1185">Reference proteome</keyword>
<reference evidence="1 2" key="1">
    <citation type="submission" date="2023-02" db="EMBL/GenBank/DDBJ databases">
        <title>LHISI_Scaffold_Assembly.</title>
        <authorList>
            <person name="Stuart O.P."/>
            <person name="Cleave R."/>
            <person name="Magrath M.J.L."/>
            <person name="Mikheyev A.S."/>
        </authorList>
    </citation>
    <scope>NUCLEOTIDE SEQUENCE [LARGE SCALE GENOMIC DNA]</scope>
    <source>
        <strain evidence="1">Daus_M_001</strain>
        <tissue evidence="1">Leg muscle</tissue>
    </source>
</reference>
<dbReference type="EMBL" id="JARBHB010000010">
    <property type="protein sequence ID" value="KAJ8873698.1"/>
    <property type="molecule type" value="Genomic_DNA"/>
</dbReference>
<evidence type="ECO:0000313" key="1">
    <source>
        <dbReference type="EMBL" id="KAJ8873698.1"/>
    </source>
</evidence>
<gene>
    <name evidence="1" type="ORF">PR048_024530</name>
</gene>
<organism evidence="1 2">
    <name type="scientific">Dryococelus australis</name>
    <dbReference type="NCBI Taxonomy" id="614101"/>
    <lineage>
        <taxon>Eukaryota</taxon>
        <taxon>Metazoa</taxon>
        <taxon>Ecdysozoa</taxon>
        <taxon>Arthropoda</taxon>
        <taxon>Hexapoda</taxon>
        <taxon>Insecta</taxon>
        <taxon>Pterygota</taxon>
        <taxon>Neoptera</taxon>
        <taxon>Polyneoptera</taxon>
        <taxon>Phasmatodea</taxon>
        <taxon>Verophasmatodea</taxon>
        <taxon>Anareolatae</taxon>
        <taxon>Phasmatidae</taxon>
        <taxon>Eurycanthinae</taxon>
        <taxon>Dryococelus</taxon>
    </lineage>
</organism>
<protein>
    <submittedName>
        <fullName evidence="1">Uncharacterized protein</fullName>
    </submittedName>
</protein>
<dbReference type="Proteomes" id="UP001159363">
    <property type="component" value="Chromosome 9"/>
</dbReference>
<sequence>MTCRLDSSVLCILEHQLCVHLLLFRTWQLRVSQVSPAGSPDFRKWESCRTMPLVGGFSRGSPVSPTPSFRRRSIFTSITLIGSQDLAVKSRPNLFTHSNNSFPRSTVMCKITYIFILYDAGSCKIRFIFWQRAKLQDFICPFDFCYWPAICNACLEGLSSHTLVAALSGTGDCVLLLAAANEQLTSAGVCRGLKLLAWSRLITRNGRVFANNTRRVQQGPQCLSGIDSPPLSNANGVQSMAGSLPDFRMWGS</sequence>
<name>A0ABQ9GNW8_9NEOP</name>
<accession>A0ABQ9GNW8</accession>
<comment type="caution">
    <text evidence="1">The sequence shown here is derived from an EMBL/GenBank/DDBJ whole genome shotgun (WGS) entry which is preliminary data.</text>
</comment>
<proteinExistence type="predicted"/>